<comment type="caution">
    <text evidence="3">The sequence shown here is derived from an EMBL/GenBank/DDBJ whole genome shotgun (WGS) entry which is preliminary data.</text>
</comment>
<dbReference type="PANTHER" id="PTHR13018:SF5">
    <property type="entry name" value="RE44586P"/>
    <property type="match status" value="1"/>
</dbReference>
<sequence length="87" mass="9500">EPDAVVMIRFLELGLKFSLCGMLVSVVLLPVYASSPGSATGANRLSLSNLQLGGSDRFWCVVVAAYVLFGAFSYLVLAEWRNFLLLR</sequence>
<dbReference type="InterPro" id="IPR045122">
    <property type="entry name" value="Csc1-like"/>
</dbReference>
<name>A0A813I5U4_POLGL</name>
<evidence type="ECO:0000256" key="1">
    <source>
        <dbReference type="SAM" id="Phobius"/>
    </source>
</evidence>
<dbReference type="Proteomes" id="UP000626109">
    <property type="component" value="Unassembled WGS sequence"/>
</dbReference>
<dbReference type="GO" id="GO:0005886">
    <property type="term" value="C:plasma membrane"/>
    <property type="evidence" value="ECO:0007669"/>
    <property type="project" value="TreeGrafter"/>
</dbReference>
<dbReference type="GO" id="GO:0005227">
    <property type="term" value="F:calcium-activated cation channel activity"/>
    <property type="evidence" value="ECO:0007669"/>
    <property type="project" value="InterPro"/>
</dbReference>
<feature type="transmembrane region" description="Helical" evidence="1">
    <location>
        <begin position="55"/>
        <end position="77"/>
    </location>
</feature>
<dbReference type="InterPro" id="IPR032880">
    <property type="entry name" value="CSC1/OSCA1-like_N"/>
</dbReference>
<organism evidence="3 4">
    <name type="scientific">Polarella glacialis</name>
    <name type="common">Dinoflagellate</name>
    <dbReference type="NCBI Taxonomy" id="89957"/>
    <lineage>
        <taxon>Eukaryota</taxon>
        <taxon>Sar</taxon>
        <taxon>Alveolata</taxon>
        <taxon>Dinophyceae</taxon>
        <taxon>Suessiales</taxon>
        <taxon>Suessiaceae</taxon>
        <taxon>Polarella</taxon>
    </lineage>
</organism>
<feature type="non-terminal residue" evidence="3">
    <location>
        <position position="1"/>
    </location>
</feature>
<reference evidence="3" key="1">
    <citation type="submission" date="2021-02" db="EMBL/GenBank/DDBJ databases">
        <authorList>
            <person name="Dougan E. K."/>
            <person name="Rhodes N."/>
            <person name="Thang M."/>
            <person name="Chan C."/>
        </authorList>
    </citation>
    <scope>NUCLEOTIDE SEQUENCE</scope>
</reference>
<protein>
    <recommendedName>
        <fullName evidence="2">CSC1/OSCA1-like N-terminal transmembrane domain-containing protein</fullName>
    </recommendedName>
</protein>
<accession>A0A813I5U4</accession>
<feature type="domain" description="CSC1/OSCA1-like N-terminal transmembrane" evidence="2">
    <location>
        <begin position="3"/>
        <end position="78"/>
    </location>
</feature>
<keyword evidence="1" id="KW-0472">Membrane</keyword>
<evidence type="ECO:0000313" key="4">
    <source>
        <dbReference type="Proteomes" id="UP000626109"/>
    </source>
</evidence>
<feature type="non-terminal residue" evidence="3">
    <location>
        <position position="87"/>
    </location>
</feature>
<dbReference type="EMBL" id="CAJNNW010005421">
    <property type="protein sequence ID" value="CAE8647407.1"/>
    <property type="molecule type" value="Genomic_DNA"/>
</dbReference>
<keyword evidence="1" id="KW-1133">Transmembrane helix</keyword>
<evidence type="ECO:0000313" key="3">
    <source>
        <dbReference type="EMBL" id="CAE8647407.1"/>
    </source>
</evidence>
<proteinExistence type="predicted"/>
<dbReference type="PANTHER" id="PTHR13018">
    <property type="entry name" value="PROBABLE MEMBRANE PROTEIN DUF221-RELATED"/>
    <property type="match status" value="1"/>
</dbReference>
<gene>
    <name evidence="3" type="ORF">PGLA2088_LOCUS5650</name>
</gene>
<feature type="transmembrane region" description="Helical" evidence="1">
    <location>
        <begin position="17"/>
        <end position="35"/>
    </location>
</feature>
<dbReference type="AlphaFoldDB" id="A0A813I5U4"/>
<evidence type="ECO:0000259" key="2">
    <source>
        <dbReference type="Pfam" id="PF13967"/>
    </source>
</evidence>
<dbReference type="Pfam" id="PF13967">
    <property type="entry name" value="RSN1_TM"/>
    <property type="match status" value="1"/>
</dbReference>
<keyword evidence="1" id="KW-0812">Transmembrane</keyword>